<keyword evidence="3" id="KW-1185">Reference proteome</keyword>
<comment type="caution">
    <text evidence="2">The sequence shown here is derived from an EMBL/GenBank/DDBJ whole genome shotgun (WGS) entry which is preliminary data.</text>
</comment>
<evidence type="ECO:0000256" key="1">
    <source>
        <dbReference type="SAM" id="MobiDB-lite"/>
    </source>
</evidence>
<reference evidence="2 3" key="1">
    <citation type="journal article" date="2019" name="Commun. Biol.">
        <title>The bagworm genome reveals a unique fibroin gene that provides high tensile strength.</title>
        <authorList>
            <person name="Kono N."/>
            <person name="Nakamura H."/>
            <person name="Ohtoshi R."/>
            <person name="Tomita M."/>
            <person name="Numata K."/>
            <person name="Arakawa K."/>
        </authorList>
    </citation>
    <scope>NUCLEOTIDE SEQUENCE [LARGE SCALE GENOMIC DNA]</scope>
</reference>
<evidence type="ECO:0000313" key="2">
    <source>
        <dbReference type="EMBL" id="GBP07344.1"/>
    </source>
</evidence>
<gene>
    <name evidence="2" type="ORF">EVAR_4734_1</name>
</gene>
<proteinExistence type="predicted"/>
<protein>
    <submittedName>
        <fullName evidence="2">Uncharacterized protein</fullName>
    </submittedName>
</protein>
<organism evidence="2 3">
    <name type="scientific">Eumeta variegata</name>
    <name type="common">Bagworm moth</name>
    <name type="synonym">Eumeta japonica</name>
    <dbReference type="NCBI Taxonomy" id="151549"/>
    <lineage>
        <taxon>Eukaryota</taxon>
        <taxon>Metazoa</taxon>
        <taxon>Ecdysozoa</taxon>
        <taxon>Arthropoda</taxon>
        <taxon>Hexapoda</taxon>
        <taxon>Insecta</taxon>
        <taxon>Pterygota</taxon>
        <taxon>Neoptera</taxon>
        <taxon>Endopterygota</taxon>
        <taxon>Lepidoptera</taxon>
        <taxon>Glossata</taxon>
        <taxon>Ditrysia</taxon>
        <taxon>Tineoidea</taxon>
        <taxon>Psychidae</taxon>
        <taxon>Oiketicinae</taxon>
        <taxon>Eumeta</taxon>
    </lineage>
</organism>
<dbReference type="Proteomes" id="UP000299102">
    <property type="component" value="Unassembled WGS sequence"/>
</dbReference>
<dbReference type="AlphaFoldDB" id="A0A4C1SZN4"/>
<name>A0A4C1SZN4_EUMVA</name>
<dbReference type="EMBL" id="BGZK01000026">
    <property type="protein sequence ID" value="GBP07344.1"/>
    <property type="molecule type" value="Genomic_DNA"/>
</dbReference>
<feature type="region of interest" description="Disordered" evidence="1">
    <location>
        <begin position="50"/>
        <end position="70"/>
    </location>
</feature>
<sequence length="106" mass="11291">MHRVDLVIIASFAQGSRPRVSKLVFTHYKTARSGKGAPLIEMLSRQFRRGPAGHSTSARLGPAPGASPVACGERRAARVSADYPVIILEEITDENGLADGPPTARV</sequence>
<accession>A0A4C1SZN4</accession>
<evidence type="ECO:0000313" key="3">
    <source>
        <dbReference type="Proteomes" id="UP000299102"/>
    </source>
</evidence>